<protein>
    <recommendedName>
        <fullName evidence="3">Phage protein</fullName>
    </recommendedName>
</protein>
<accession>A0ABY4EVX1</accession>
<sequence>MNANKQELTFSAYSNEELTDIDRYAKEQGGRIKYVKHEWKKGSRYKVVVEV</sequence>
<evidence type="ECO:0000313" key="1">
    <source>
        <dbReference type="EMBL" id="UOQ48125.1"/>
    </source>
</evidence>
<evidence type="ECO:0000313" key="2">
    <source>
        <dbReference type="Proteomes" id="UP000831782"/>
    </source>
</evidence>
<name>A0ABY4EVX1_9BACI</name>
<dbReference type="Proteomes" id="UP000831782">
    <property type="component" value="Chromosome"/>
</dbReference>
<proteinExistence type="predicted"/>
<evidence type="ECO:0008006" key="3">
    <source>
        <dbReference type="Google" id="ProtNLM"/>
    </source>
</evidence>
<organism evidence="1 2">
    <name type="scientific">Gracilibacillus caseinilyticus</name>
    <dbReference type="NCBI Taxonomy" id="2932256"/>
    <lineage>
        <taxon>Bacteria</taxon>
        <taxon>Bacillati</taxon>
        <taxon>Bacillota</taxon>
        <taxon>Bacilli</taxon>
        <taxon>Bacillales</taxon>
        <taxon>Bacillaceae</taxon>
        <taxon>Gracilibacillus</taxon>
    </lineage>
</organism>
<keyword evidence="2" id="KW-1185">Reference proteome</keyword>
<gene>
    <name evidence="1" type="ORF">MUN88_19090</name>
</gene>
<dbReference type="EMBL" id="CP095072">
    <property type="protein sequence ID" value="UOQ48125.1"/>
    <property type="molecule type" value="Genomic_DNA"/>
</dbReference>
<dbReference type="RefSeq" id="WP_244718176.1">
    <property type="nucleotide sequence ID" value="NZ_CP095072.1"/>
</dbReference>
<reference evidence="1 2" key="1">
    <citation type="submission" date="2022-04" db="EMBL/GenBank/DDBJ databases">
        <title>Gracilibacillus sp. isolated from saltern.</title>
        <authorList>
            <person name="Won M."/>
            <person name="Lee C.-M."/>
            <person name="Woen H.-Y."/>
            <person name="Kwon S.-W."/>
        </authorList>
    </citation>
    <scope>NUCLEOTIDE SEQUENCE [LARGE SCALE GENOMIC DNA]</scope>
    <source>
        <strain evidence="1 2">SSWR10-1</strain>
    </source>
</reference>